<dbReference type="Pfam" id="PF16320">
    <property type="entry name" value="Ribosomal_L12_N"/>
    <property type="match status" value="1"/>
</dbReference>
<dbReference type="PANTHER" id="PTHR45987:SF4">
    <property type="entry name" value="LARGE RIBOSOMAL SUBUNIT PROTEIN BL12M"/>
    <property type="match status" value="1"/>
</dbReference>
<dbReference type="GO" id="GO:1990904">
    <property type="term" value="C:ribonucleoprotein complex"/>
    <property type="evidence" value="ECO:0007669"/>
    <property type="project" value="UniProtKB-KW"/>
</dbReference>
<dbReference type="HAMAP" id="MF_00368">
    <property type="entry name" value="Ribosomal_bL12"/>
    <property type="match status" value="1"/>
</dbReference>
<keyword evidence="2 4" id="KW-0689">Ribosomal protein</keyword>
<dbReference type="FunFam" id="3.30.1390.10:FF:000001">
    <property type="entry name" value="50S ribosomal protein L7/L12"/>
    <property type="match status" value="1"/>
</dbReference>
<dbReference type="GO" id="GO:0009507">
    <property type="term" value="C:chloroplast"/>
    <property type="evidence" value="ECO:0007669"/>
    <property type="project" value="UniProtKB-SubCell"/>
</dbReference>
<evidence type="ECO:0000256" key="1">
    <source>
        <dbReference type="ARBA" id="ARBA00007197"/>
    </source>
</evidence>
<dbReference type="Gene3D" id="3.30.1390.10">
    <property type="match status" value="1"/>
</dbReference>
<feature type="domain" description="Large ribosomal subunit protein bL12 oligomerization" evidence="6">
    <location>
        <begin position="19"/>
        <end position="56"/>
    </location>
</feature>
<dbReference type="InterPro" id="IPR000206">
    <property type="entry name" value="Ribosomal_bL12"/>
</dbReference>
<keyword evidence="7" id="KW-0934">Plastid</keyword>
<comment type="function">
    <text evidence="4">Forms part of the ribosomal stalk which helps the ribosome interact with GTP-bound translation factors. Is thus essential for accurate translation.</text>
</comment>
<dbReference type="SUPFAM" id="SSF54736">
    <property type="entry name" value="ClpS-like"/>
    <property type="match status" value="1"/>
</dbReference>
<dbReference type="GO" id="GO:0003735">
    <property type="term" value="F:structural constituent of ribosome"/>
    <property type="evidence" value="ECO:0007669"/>
    <property type="project" value="InterPro"/>
</dbReference>
<gene>
    <name evidence="4 7" type="primary">rpl12</name>
</gene>
<reference evidence="7" key="1">
    <citation type="submission" date="2016-03" db="EMBL/GenBank/DDBJ databases">
        <title>The 'other' coral symbiont: Ostreobium diversity and distribution.</title>
        <authorList>
            <person name="del Campo J."/>
            <person name="Pombert J.-F."/>
            <person name="Slapeta J."/>
            <person name="Larkum A."/>
            <person name="Keeling P.J."/>
        </authorList>
    </citation>
    <scope>NUCLEOTIDE SEQUENCE</scope>
    <source>
        <strain evidence="7">OS1B</strain>
    </source>
</reference>
<dbReference type="GO" id="GO:0005840">
    <property type="term" value="C:ribosome"/>
    <property type="evidence" value="ECO:0007669"/>
    <property type="project" value="UniProtKB-KW"/>
</dbReference>
<dbReference type="InterPro" id="IPR013823">
    <property type="entry name" value="Ribosomal_bL12_C"/>
</dbReference>
<dbReference type="Gene3D" id="1.20.5.710">
    <property type="entry name" value="Single helix bin"/>
    <property type="match status" value="1"/>
</dbReference>
<name>A0A173CTF1_9CHLO</name>
<dbReference type="GO" id="GO:0003729">
    <property type="term" value="F:mRNA binding"/>
    <property type="evidence" value="ECO:0007669"/>
    <property type="project" value="TreeGrafter"/>
</dbReference>
<dbReference type="InterPro" id="IPR014719">
    <property type="entry name" value="Ribosomal_bL12_C/ClpS-like"/>
</dbReference>
<dbReference type="InterPro" id="IPR008932">
    <property type="entry name" value="Ribosomal_bL12_oligo"/>
</dbReference>
<feature type="domain" description="Large ribosomal subunit protein bL12 C-terminal" evidence="5">
    <location>
        <begin position="81"/>
        <end position="151"/>
    </location>
</feature>
<dbReference type="AlphaFoldDB" id="A0A173CTF1"/>
<dbReference type="SUPFAM" id="SSF48300">
    <property type="entry name" value="Ribosomal protein L7/12, oligomerisation (N-terminal) domain"/>
    <property type="match status" value="1"/>
</dbReference>
<comment type="subcellular location">
    <subcellularLocation>
        <location evidence="4">Plastid</location>
        <location evidence="4">Chloroplast</location>
    </subcellularLocation>
</comment>
<proteinExistence type="inferred from homology"/>
<protein>
    <recommendedName>
        <fullName evidence="4">Large ribosomal subunit protein bL12c</fullName>
    </recommendedName>
</protein>
<evidence type="ECO:0000256" key="3">
    <source>
        <dbReference type="ARBA" id="ARBA00023274"/>
    </source>
</evidence>
<dbReference type="InterPro" id="IPR036235">
    <property type="entry name" value="Ribosomal_bL12_oligo_N_sf"/>
</dbReference>
<evidence type="ECO:0000256" key="2">
    <source>
        <dbReference type="ARBA" id="ARBA00022980"/>
    </source>
</evidence>
<dbReference type="CDD" id="cd00387">
    <property type="entry name" value="Ribosomal_L7_L12"/>
    <property type="match status" value="1"/>
</dbReference>
<dbReference type="PANTHER" id="PTHR45987">
    <property type="entry name" value="39S RIBOSOMAL PROTEIN L12"/>
    <property type="match status" value="1"/>
</dbReference>
<evidence type="ECO:0000259" key="6">
    <source>
        <dbReference type="Pfam" id="PF16320"/>
    </source>
</evidence>
<evidence type="ECO:0000313" key="7">
    <source>
        <dbReference type="EMBL" id="ANG44439.1"/>
    </source>
</evidence>
<organism evidence="7">
    <name type="scientific">Ostreobium sp. OS1B</name>
    <dbReference type="NCBI Taxonomy" id="1851547"/>
    <lineage>
        <taxon>Eukaryota</taxon>
        <taxon>Viridiplantae</taxon>
        <taxon>Chlorophyta</taxon>
        <taxon>core chlorophytes</taxon>
        <taxon>Ulvophyceae</taxon>
        <taxon>TCBD clade</taxon>
        <taxon>Bryopsidales</taxon>
        <taxon>Ostreobineae</taxon>
        <taxon>Ostreobiaceae</taxon>
        <taxon>Ostreobium</taxon>
    </lineage>
</organism>
<evidence type="ECO:0000259" key="5">
    <source>
        <dbReference type="Pfam" id="PF00542"/>
    </source>
</evidence>
<evidence type="ECO:0000256" key="4">
    <source>
        <dbReference type="HAMAP-Rule" id="MF_00368"/>
    </source>
</evidence>
<dbReference type="GO" id="GO:0006412">
    <property type="term" value="P:translation"/>
    <property type="evidence" value="ECO:0007669"/>
    <property type="project" value="UniProtKB-UniRule"/>
</dbReference>
<sequence>MKVAPLVLNDKFLKIYQVTEIIEKLKSITLLEATELVKQIEETFGVETSAVPAASASVVSLPTVEDKDSKKNNDKEEQTTFDLILQEVPSEDERSKRLTVFRIIRELTSLGLKESKELTNSLPKAIKESIPKAEAEEAKKQLESAGAKIIIQ</sequence>
<dbReference type="Pfam" id="PF00542">
    <property type="entry name" value="Ribosomal_L12"/>
    <property type="match status" value="1"/>
</dbReference>
<dbReference type="EMBL" id="KU979013">
    <property type="protein sequence ID" value="ANG44439.1"/>
    <property type="molecule type" value="Genomic_DNA"/>
</dbReference>
<comment type="subunit">
    <text evidence="4">Homodimer. Part of the ribosomal stalk of the 50S ribosomal subunit. Forms a multimeric L10(L12)X complex, where L10 forms an elongated spine to which 2 to 4 L12 dimers bind in a sequential fashion. Binds GTP-bound translation factors.</text>
</comment>
<accession>A0A173CTF1</accession>
<comment type="similarity">
    <text evidence="1 4">Belongs to the bacterial ribosomal protein bL12 family.</text>
</comment>
<keyword evidence="7" id="KW-0150">Chloroplast</keyword>
<geneLocation type="chloroplast" evidence="7"/>
<dbReference type="NCBIfam" id="TIGR00855">
    <property type="entry name" value="L12"/>
    <property type="match status" value="1"/>
</dbReference>
<keyword evidence="3 4" id="KW-0687">Ribonucleoprotein</keyword>